<evidence type="ECO:0000256" key="6">
    <source>
        <dbReference type="SAM" id="SignalP"/>
    </source>
</evidence>
<keyword evidence="2" id="KW-0645">Protease</keyword>
<dbReference type="PANTHER" id="PTHR43806">
    <property type="entry name" value="PEPTIDASE S8"/>
    <property type="match status" value="1"/>
</dbReference>
<evidence type="ECO:0000256" key="2">
    <source>
        <dbReference type="ARBA" id="ARBA00022670"/>
    </source>
</evidence>
<dbReference type="GO" id="GO:0004252">
    <property type="term" value="F:serine-type endopeptidase activity"/>
    <property type="evidence" value="ECO:0007669"/>
    <property type="project" value="InterPro"/>
</dbReference>
<dbReference type="InterPro" id="IPR036852">
    <property type="entry name" value="Peptidase_S8/S53_dom_sf"/>
</dbReference>
<dbReference type="AlphaFoldDB" id="A0A449A5S1"/>
<dbReference type="RefSeq" id="WP_129719967.1">
    <property type="nucleotide sequence ID" value="NZ_LR214951.1"/>
</dbReference>
<evidence type="ECO:0000256" key="4">
    <source>
        <dbReference type="ARBA" id="ARBA00022825"/>
    </source>
</evidence>
<comment type="similarity">
    <text evidence="1 5">Belongs to the peptidase S8 family.</text>
</comment>
<evidence type="ECO:0000256" key="1">
    <source>
        <dbReference type="ARBA" id="ARBA00011073"/>
    </source>
</evidence>
<dbReference type="GO" id="GO:0006508">
    <property type="term" value="P:proteolysis"/>
    <property type="evidence" value="ECO:0007669"/>
    <property type="project" value="UniProtKB-KW"/>
</dbReference>
<dbReference type="EMBL" id="LR214951">
    <property type="protein sequence ID" value="VEU59586.1"/>
    <property type="molecule type" value="Genomic_DNA"/>
</dbReference>
<protein>
    <submittedName>
        <fullName evidence="8">Subtilase family</fullName>
    </submittedName>
</protein>
<feature type="chain" id="PRO_5019120377" evidence="6">
    <location>
        <begin position="23"/>
        <end position="681"/>
    </location>
</feature>
<dbReference type="SUPFAM" id="SSF52743">
    <property type="entry name" value="Subtilisin-like"/>
    <property type="match status" value="1"/>
</dbReference>
<sequence length="681" mass="78754">MKKKKILKSFFLAMSLGLFVFSNIPYTKQNIEVVNLQKHISQNFNHSKVIERTVSFDVPQNDNYLETSKRINGIKELKLLLNYDIEEFETHSETKTFFETQNNNFSKLFKEKFSFIKNIEISSLTPTIWIYFNNDEDKNKFINLAKEDNFIFKIINLKYEIKPLYKVPLLCMDVECLLRTDQTPEEFNEALKNHPTISPRSNTVKSPDWNKISKLKIVEDYPVEFIETNLDKIDFSMADIKTPWKPNEHNKIGILEAKNGVIYKELDQDILYDPKIYSESSNIRSIHAGIVAKIAAGYDGVDRYAEIYSAGFASTDSLWQKQIEWMIENGVKVINHSYGPETHSKENIYNEEAFFLDYIARKYGIINVFAAGNGHDKPEKYNNKYIDKTQLSFNSIVVGALDKGIKYDNFWIAPYSNRTLEPEYEGLPKPLVVAPGYFEYYDQHKTVKEVDGTSLAAPMVSGAISVLLGNEKKIDLKNSRVAAIKAILAASSRLPKNISNLEYKLSGLEKTYGSGLIDYQRMKKAAFNLEIVNVSKGSIKEFIYTSNSIYLDKDENIKIASAWMNNGGVLKNKVSKPGFWKNLFGIDQNWENIHRNEYSLKYNENNSRQEKRFFTDFDLVLEKYDGNKWIEIKRVTSIKSNVEIINYKAIQSGKYRIRIFKYNDIFENSIDDVIGVTYVKN</sequence>
<comment type="caution">
    <text evidence="5">Lacks conserved residue(s) required for the propagation of feature annotation.</text>
</comment>
<keyword evidence="4" id="KW-0720">Serine protease</keyword>
<evidence type="ECO:0000313" key="8">
    <source>
        <dbReference type="EMBL" id="VEU59586.1"/>
    </source>
</evidence>
<dbReference type="KEGG" id="mnu:NCTC10166_00565"/>
<dbReference type="PROSITE" id="PS00138">
    <property type="entry name" value="SUBTILASE_SER"/>
    <property type="match status" value="1"/>
</dbReference>
<dbReference type="Gene3D" id="3.40.50.200">
    <property type="entry name" value="Peptidase S8/S53 domain"/>
    <property type="match status" value="1"/>
</dbReference>
<feature type="signal peptide" evidence="6">
    <location>
        <begin position="1"/>
        <end position="22"/>
    </location>
</feature>
<dbReference type="PROSITE" id="PS51892">
    <property type="entry name" value="SUBTILASE"/>
    <property type="match status" value="1"/>
</dbReference>
<evidence type="ECO:0000256" key="3">
    <source>
        <dbReference type="ARBA" id="ARBA00022801"/>
    </source>
</evidence>
<evidence type="ECO:0000313" key="9">
    <source>
        <dbReference type="Proteomes" id="UP000289440"/>
    </source>
</evidence>
<dbReference type="InterPro" id="IPR050131">
    <property type="entry name" value="Peptidase_S8_subtilisin-like"/>
</dbReference>
<keyword evidence="6" id="KW-0732">Signal</keyword>
<proteinExistence type="inferred from homology"/>
<dbReference type="PANTHER" id="PTHR43806:SF11">
    <property type="entry name" value="CEREVISIN-RELATED"/>
    <property type="match status" value="1"/>
</dbReference>
<evidence type="ECO:0000256" key="5">
    <source>
        <dbReference type="PROSITE-ProRule" id="PRU01240"/>
    </source>
</evidence>
<dbReference type="Proteomes" id="UP000289440">
    <property type="component" value="Chromosome"/>
</dbReference>
<organism evidence="8 9">
    <name type="scientific">Mesomycoplasma neurolyticum</name>
    <dbReference type="NCBI Taxonomy" id="2120"/>
    <lineage>
        <taxon>Bacteria</taxon>
        <taxon>Bacillati</taxon>
        <taxon>Mycoplasmatota</taxon>
        <taxon>Mycoplasmoidales</taxon>
        <taxon>Metamycoplasmataceae</taxon>
        <taxon>Mesomycoplasma</taxon>
    </lineage>
</organism>
<dbReference type="OrthoDB" id="399915at2"/>
<name>A0A449A5S1_9BACT</name>
<accession>A0A449A5S1</accession>
<keyword evidence="3" id="KW-0378">Hydrolase</keyword>
<dbReference type="InterPro" id="IPR023828">
    <property type="entry name" value="Peptidase_S8_Ser-AS"/>
</dbReference>
<gene>
    <name evidence="8" type="ORF">NCTC10166_00565</name>
</gene>
<feature type="domain" description="Peptidase S8/S53" evidence="7">
    <location>
        <begin position="287"/>
        <end position="499"/>
    </location>
</feature>
<dbReference type="Pfam" id="PF00082">
    <property type="entry name" value="Peptidase_S8"/>
    <property type="match status" value="1"/>
</dbReference>
<keyword evidence="9" id="KW-1185">Reference proteome</keyword>
<reference evidence="8 9" key="1">
    <citation type="submission" date="2019-01" db="EMBL/GenBank/DDBJ databases">
        <authorList>
            <consortium name="Pathogen Informatics"/>
        </authorList>
    </citation>
    <scope>NUCLEOTIDE SEQUENCE [LARGE SCALE GENOMIC DNA]</scope>
    <source>
        <strain evidence="8 9">NCTC10166</strain>
    </source>
</reference>
<evidence type="ECO:0000259" key="7">
    <source>
        <dbReference type="Pfam" id="PF00082"/>
    </source>
</evidence>
<dbReference type="InterPro" id="IPR000209">
    <property type="entry name" value="Peptidase_S8/S53_dom"/>
</dbReference>